<dbReference type="EMBL" id="UOFJ01000098">
    <property type="protein sequence ID" value="VAW63356.1"/>
    <property type="molecule type" value="Genomic_DNA"/>
</dbReference>
<accession>A0A3B0Y4N0</accession>
<gene>
    <name evidence="1" type="ORF">MNBD_GAMMA10-575</name>
</gene>
<organism evidence="1">
    <name type="scientific">hydrothermal vent metagenome</name>
    <dbReference type="NCBI Taxonomy" id="652676"/>
    <lineage>
        <taxon>unclassified sequences</taxon>
        <taxon>metagenomes</taxon>
        <taxon>ecological metagenomes</taxon>
    </lineage>
</organism>
<dbReference type="AlphaFoldDB" id="A0A3B0Y4N0"/>
<name>A0A3B0Y4N0_9ZZZZ</name>
<sequence>MNKLMFDNLFREEIEEILGYEVLDEEMDSVDDFRCLGDEKIFSLRRLAEKDEFFSKYYLEYMATKDNEKYAFPFVINALKGNGLVKSWMKEAVILVDFD</sequence>
<proteinExistence type="predicted"/>
<reference evidence="1" key="1">
    <citation type="submission" date="2018-06" db="EMBL/GenBank/DDBJ databases">
        <authorList>
            <person name="Zhirakovskaya E."/>
        </authorList>
    </citation>
    <scope>NUCLEOTIDE SEQUENCE</scope>
</reference>
<evidence type="ECO:0000313" key="1">
    <source>
        <dbReference type="EMBL" id="VAW63356.1"/>
    </source>
</evidence>
<feature type="non-terminal residue" evidence="1">
    <location>
        <position position="99"/>
    </location>
</feature>
<protein>
    <submittedName>
        <fullName evidence="1">Uncharacterized protein</fullName>
    </submittedName>
</protein>